<reference evidence="2" key="1">
    <citation type="submission" date="2019-06" db="EMBL/GenBank/DDBJ databases">
        <title>Complete genome sequence of Methylogaea oryzae strain JCM16910.</title>
        <authorList>
            <person name="Asakawa S."/>
        </authorList>
    </citation>
    <scope>NUCLEOTIDE SEQUENCE</scope>
    <source>
        <strain evidence="2">E10</strain>
    </source>
</reference>
<accession>A0A8D5AJ81</accession>
<dbReference type="PROSITE" id="PS51257">
    <property type="entry name" value="PROKAR_LIPOPROTEIN"/>
    <property type="match status" value="1"/>
</dbReference>
<dbReference type="AlphaFoldDB" id="A0A8D5AJ81"/>
<name>A0A8D5AJ81_9GAMM</name>
<protein>
    <submittedName>
        <fullName evidence="2">Phosphonate ABC transporter substrate-binding protein</fullName>
    </submittedName>
</protein>
<gene>
    <name evidence="2" type="ORF">MoryE10_27370</name>
</gene>
<dbReference type="KEGG" id="moz:MoryE10_27370"/>
<proteinExistence type="predicted"/>
<organism evidence="2 3">
    <name type="scientific">Methylogaea oryzae</name>
    <dbReference type="NCBI Taxonomy" id="1295382"/>
    <lineage>
        <taxon>Bacteria</taxon>
        <taxon>Pseudomonadati</taxon>
        <taxon>Pseudomonadota</taxon>
        <taxon>Gammaproteobacteria</taxon>
        <taxon>Methylococcales</taxon>
        <taxon>Methylococcaceae</taxon>
        <taxon>Methylogaea</taxon>
    </lineage>
</organism>
<dbReference type="PANTHER" id="PTHR35841">
    <property type="entry name" value="PHOSPHONATES-BINDING PERIPLASMIC PROTEIN"/>
    <property type="match status" value="1"/>
</dbReference>
<feature type="signal peptide" evidence="1">
    <location>
        <begin position="1"/>
        <end position="19"/>
    </location>
</feature>
<dbReference type="EMBL" id="AP019782">
    <property type="protein sequence ID" value="BBL72131.1"/>
    <property type="molecule type" value="Genomic_DNA"/>
</dbReference>
<dbReference type="Pfam" id="PF12974">
    <property type="entry name" value="Phosphonate-bd"/>
    <property type="match status" value="1"/>
</dbReference>
<dbReference type="RefSeq" id="WP_221047379.1">
    <property type="nucleotide sequence ID" value="NZ_AP019782.1"/>
</dbReference>
<keyword evidence="1" id="KW-0732">Signal</keyword>
<evidence type="ECO:0000313" key="3">
    <source>
        <dbReference type="Proteomes" id="UP000824988"/>
    </source>
</evidence>
<feature type="chain" id="PRO_5034653816" evidence="1">
    <location>
        <begin position="20"/>
        <end position="298"/>
    </location>
</feature>
<evidence type="ECO:0000313" key="2">
    <source>
        <dbReference type="EMBL" id="BBL72131.1"/>
    </source>
</evidence>
<sequence length="298" mass="33704">MRLLYLLLFVGMLIGCEDASTTAAYHPQYSRSPPEPFKEYVFGVHPLHNPERLHVLFGPIMDHLSAHIPGASFRLEASRDYASFNDKLVRRDFDFALPNPYQTIKSLQHGYRVFGKMGDDFNFRGIILVRKDSPVREVADLKGLAVSFPAPTALAATMLPQYFLYQHGLDVMHDIDIRYVGSQESSIMSVHLGNVAAGATWPPPWQAFSREHPEVAENLRVAWTTESLPNNGLVARDDVPEAVVQEVARLLLTLHEDKDGKLWLARMALSRFEAADESTYKPVEEFLQRFGKQVRPVD</sequence>
<dbReference type="Proteomes" id="UP000824988">
    <property type="component" value="Chromosome"/>
</dbReference>
<keyword evidence="3" id="KW-1185">Reference proteome</keyword>
<dbReference type="PANTHER" id="PTHR35841:SF1">
    <property type="entry name" value="PHOSPHONATES-BINDING PERIPLASMIC PROTEIN"/>
    <property type="match status" value="1"/>
</dbReference>
<evidence type="ECO:0000256" key="1">
    <source>
        <dbReference type="SAM" id="SignalP"/>
    </source>
</evidence>